<protein>
    <recommendedName>
        <fullName evidence="4">Dickkopf N-terminal cysteine-rich domain-containing protein</fullName>
    </recommendedName>
</protein>
<sequence>MKYPSTLIIGITFGLMLGLAWMPAIQADCSIGEGKRDCHSGFSCSTNNDCIFKNCENFVCVRNLQNGCKVGGGKNNCKLGDPCASSNDCSTPGCEADDNGNSFCV</sequence>
<dbReference type="OrthoDB" id="2368590at2759"/>
<dbReference type="AlphaFoldDB" id="A0A397GKP5"/>
<evidence type="ECO:0008006" key="4">
    <source>
        <dbReference type="Google" id="ProtNLM"/>
    </source>
</evidence>
<keyword evidence="1" id="KW-0732">Signal</keyword>
<keyword evidence="3" id="KW-1185">Reference proteome</keyword>
<evidence type="ECO:0000256" key="1">
    <source>
        <dbReference type="SAM" id="SignalP"/>
    </source>
</evidence>
<gene>
    <name evidence="2" type="ORF">Glove_501g11</name>
</gene>
<proteinExistence type="predicted"/>
<name>A0A397GKP5_9GLOM</name>
<dbReference type="EMBL" id="PQFF01000434">
    <property type="protein sequence ID" value="RHZ50318.1"/>
    <property type="molecule type" value="Genomic_DNA"/>
</dbReference>
<evidence type="ECO:0000313" key="2">
    <source>
        <dbReference type="EMBL" id="RHZ50318.1"/>
    </source>
</evidence>
<evidence type="ECO:0000313" key="3">
    <source>
        <dbReference type="Proteomes" id="UP000266861"/>
    </source>
</evidence>
<accession>A0A397GKP5</accession>
<organism evidence="2 3">
    <name type="scientific">Diversispora epigaea</name>
    <dbReference type="NCBI Taxonomy" id="1348612"/>
    <lineage>
        <taxon>Eukaryota</taxon>
        <taxon>Fungi</taxon>
        <taxon>Fungi incertae sedis</taxon>
        <taxon>Mucoromycota</taxon>
        <taxon>Glomeromycotina</taxon>
        <taxon>Glomeromycetes</taxon>
        <taxon>Diversisporales</taxon>
        <taxon>Diversisporaceae</taxon>
        <taxon>Diversispora</taxon>
    </lineage>
</organism>
<feature type="chain" id="PRO_5017212342" description="Dickkopf N-terminal cysteine-rich domain-containing protein" evidence="1">
    <location>
        <begin position="28"/>
        <end position="105"/>
    </location>
</feature>
<reference evidence="2 3" key="1">
    <citation type="submission" date="2018-08" db="EMBL/GenBank/DDBJ databases">
        <title>Genome and evolution of the arbuscular mycorrhizal fungus Diversispora epigaea (formerly Glomus versiforme) and its bacterial endosymbionts.</title>
        <authorList>
            <person name="Sun X."/>
            <person name="Fei Z."/>
            <person name="Harrison M."/>
        </authorList>
    </citation>
    <scope>NUCLEOTIDE SEQUENCE [LARGE SCALE GENOMIC DNA]</scope>
    <source>
        <strain evidence="2 3">IT104</strain>
    </source>
</reference>
<dbReference type="Proteomes" id="UP000266861">
    <property type="component" value="Unassembled WGS sequence"/>
</dbReference>
<feature type="signal peptide" evidence="1">
    <location>
        <begin position="1"/>
        <end position="27"/>
    </location>
</feature>
<comment type="caution">
    <text evidence="2">The sequence shown here is derived from an EMBL/GenBank/DDBJ whole genome shotgun (WGS) entry which is preliminary data.</text>
</comment>